<gene>
    <name evidence="3" type="ORF">GCM10010449_09900</name>
</gene>
<reference evidence="4" key="1">
    <citation type="journal article" date="2019" name="Int. J. Syst. Evol. Microbiol.">
        <title>The Global Catalogue of Microorganisms (GCM) 10K type strain sequencing project: providing services to taxonomists for standard genome sequencing and annotation.</title>
        <authorList>
            <consortium name="The Broad Institute Genomics Platform"/>
            <consortium name="The Broad Institute Genome Sequencing Center for Infectious Disease"/>
            <person name="Wu L."/>
            <person name="Ma J."/>
        </authorList>
    </citation>
    <scope>NUCLEOTIDE SEQUENCE [LARGE SCALE GENOMIC DNA]</scope>
    <source>
        <strain evidence="4">JCM 9092</strain>
    </source>
</reference>
<keyword evidence="2" id="KW-0812">Transmembrane</keyword>
<keyword evidence="2" id="KW-1133">Transmembrane helix</keyword>
<name>A0ABP6MB97_9ACTN</name>
<proteinExistence type="predicted"/>
<feature type="region of interest" description="Disordered" evidence="1">
    <location>
        <begin position="1"/>
        <end position="26"/>
    </location>
</feature>
<accession>A0ABP6MB97</accession>
<evidence type="ECO:0000256" key="1">
    <source>
        <dbReference type="SAM" id="MobiDB-lite"/>
    </source>
</evidence>
<evidence type="ECO:0000313" key="3">
    <source>
        <dbReference type="EMBL" id="GAA3088232.1"/>
    </source>
</evidence>
<keyword evidence="4" id="KW-1185">Reference proteome</keyword>
<sequence length="97" mass="10557">MEGLHRLDYPEITPGQDAQRPGASDRGRMKEIISIVGWVVGIQGALGVAGRTFGDEPWGLFQKWWDIPTPGYLALAIIGAALAIWGENGKKRARSRG</sequence>
<keyword evidence="2" id="KW-0472">Membrane</keyword>
<evidence type="ECO:0000313" key="4">
    <source>
        <dbReference type="Proteomes" id="UP001501637"/>
    </source>
</evidence>
<protein>
    <recommendedName>
        <fullName evidence="5">Integral membrane protein</fullName>
    </recommendedName>
</protein>
<comment type="caution">
    <text evidence="3">The sequence shown here is derived from an EMBL/GenBank/DDBJ whole genome shotgun (WGS) entry which is preliminary data.</text>
</comment>
<organism evidence="3 4">
    <name type="scientific">Streptomyces rectiviolaceus</name>
    <dbReference type="NCBI Taxonomy" id="332591"/>
    <lineage>
        <taxon>Bacteria</taxon>
        <taxon>Bacillati</taxon>
        <taxon>Actinomycetota</taxon>
        <taxon>Actinomycetes</taxon>
        <taxon>Kitasatosporales</taxon>
        <taxon>Streptomycetaceae</taxon>
        <taxon>Streptomyces</taxon>
    </lineage>
</organism>
<evidence type="ECO:0000256" key="2">
    <source>
        <dbReference type="SAM" id="Phobius"/>
    </source>
</evidence>
<evidence type="ECO:0008006" key="5">
    <source>
        <dbReference type="Google" id="ProtNLM"/>
    </source>
</evidence>
<dbReference type="Proteomes" id="UP001501637">
    <property type="component" value="Unassembled WGS sequence"/>
</dbReference>
<feature type="transmembrane region" description="Helical" evidence="2">
    <location>
        <begin position="69"/>
        <end position="86"/>
    </location>
</feature>
<feature type="transmembrane region" description="Helical" evidence="2">
    <location>
        <begin position="32"/>
        <end position="49"/>
    </location>
</feature>
<dbReference type="EMBL" id="BAAAUG010000019">
    <property type="protein sequence ID" value="GAA3088232.1"/>
    <property type="molecule type" value="Genomic_DNA"/>
</dbReference>